<reference evidence="7 8" key="1">
    <citation type="submission" date="2020-04" db="EMBL/GenBank/DDBJ databases">
        <title>Rhizobium sp. S-51 isolated from soil.</title>
        <authorList>
            <person name="Dahal R.H."/>
        </authorList>
    </citation>
    <scope>NUCLEOTIDE SEQUENCE [LARGE SCALE GENOMIC DNA]</scope>
    <source>
        <strain evidence="7 8">S-51</strain>
    </source>
</reference>
<dbReference type="GO" id="GO:0016491">
    <property type="term" value="F:oxidoreductase activity"/>
    <property type="evidence" value="ECO:0007669"/>
    <property type="project" value="UniProtKB-KW"/>
</dbReference>
<keyword evidence="2" id="KW-0479">Metal-binding</keyword>
<evidence type="ECO:0000256" key="3">
    <source>
        <dbReference type="ARBA" id="ARBA00023002"/>
    </source>
</evidence>
<dbReference type="PROSITE" id="PS00570">
    <property type="entry name" value="RING_HYDROXYL_ALPHA"/>
    <property type="match status" value="1"/>
</dbReference>
<dbReference type="Pfam" id="PF00355">
    <property type="entry name" value="Rieske"/>
    <property type="match status" value="1"/>
</dbReference>
<evidence type="ECO:0000256" key="4">
    <source>
        <dbReference type="ARBA" id="ARBA00023004"/>
    </source>
</evidence>
<keyword evidence="3" id="KW-0560">Oxidoreductase</keyword>
<gene>
    <name evidence="7" type="ORF">HHL25_23290</name>
</gene>
<keyword evidence="5" id="KW-0411">Iron-sulfur</keyword>
<evidence type="ECO:0000256" key="2">
    <source>
        <dbReference type="ARBA" id="ARBA00022723"/>
    </source>
</evidence>
<dbReference type="GO" id="GO:0051537">
    <property type="term" value="F:2 iron, 2 sulfur cluster binding"/>
    <property type="evidence" value="ECO:0007669"/>
    <property type="project" value="UniProtKB-KW"/>
</dbReference>
<feature type="domain" description="Rieske" evidence="6">
    <location>
        <begin position="9"/>
        <end position="113"/>
    </location>
</feature>
<sequence>MHSGTTGRWTPVALSADLPAKTVMPARIGAETIAIWRSASGQAAASADRCPHRGMRLSHGFVRGEALSCIYHGWRYAKAGNCLSIPAHPGLTPPEAIRVATFPVIEQDGLVWVGKDTSEGKPTKLDGLSPLRSLTAAATIGAIETAAGSSADADGLLKPADALGGLCLLLSDLSDGQTLMHVLLAAESTPGERIAASRFAEALRRRAETAAMEGAQS</sequence>
<dbReference type="Gene3D" id="2.102.10.10">
    <property type="entry name" value="Rieske [2Fe-2S] iron-sulphur domain"/>
    <property type="match status" value="1"/>
</dbReference>
<dbReference type="SUPFAM" id="SSF50022">
    <property type="entry name" value="ISP domain"/>
    <property type="match status" value="1"/>
</dbReference>
<dbReference type="GO" id="GO:0005506">
    <property type="term" value="F:iron ion binding"/>
    <property type="evidence" value="ECO:0007669"/>
    <property type="project" value="InterPro"/>
</dbReference>
<dbReference type="PROSITE" id="PS51296">
    <property type="entry name" value="RIESKE"/>
    <property type="match status" value="1"/>
</dbReference>
<proteinExistence type="predicted"/>
<evidence type="ECO:0000256" key="5">
    <source>
        <dbReference type="ARBA" id="ARBA00023014"/>
    </source>
</evidence>
<protein>
    <submittedName>
        <fullName evidence="7">Rieske 2Fe-2S domain-containing protein</fullName>
    </submittedName>
</protein>
<dbReference type="InterPro" id="IPR015881">
    <property type="entry name" value="ARHD_Rieske_2Fe_2S"/>
</dbReference>
<dbReference type="InterPro" id="IPR050584">
    <property type="entry name" value="Cholesterol_7-desaturase"/>
</dbReference>
<organism evidence="7 8">
    <name type="scientific">Rhizobium terricola</name>
    <dbReference type="NCBI Taxonomy" id="2728849"/>
    <lineage>
        <taxon>Bacteria</taxon>
        <taxon>Pseudomonadati</taxon>
        <taxon>Pseudomonadota</taxon>
        <taxon>Alphaproteobacteria</taxon>
        <taxon>Hyphomicrobiales</taxon>
        <taxon>Rhizobiaceae</taxon>
        <taxon>Rhizobium/Agrobacterium group</taxon>
        <taxon>Rhizobium</taxon>
    </lineage>
</organism>
<dbReference type="PANTHER" id="PTHR21266:SF60">
    <property type="entry name" value="3-KETOSTEROID-9-ALPHA-MONOOXYGENASE, OXYGENASE COMPONENT"/>
    <property type="match status" value="1"/>
</dbReference>
<accession>A0A7Y0FYX2</accession>
<dbReference type="InterPro" id="IPR017941">
    <property type="entry name" value="Rieske_2Fe-2S"/>
</dbReference>
<dbReference type="PANTHER" id="PTHR21266">
    <property type="entry name" value="IRON-SULFUR DOMAIN CONTAINING PROTEIN"/>
    <property type="match status" value="1"/>
</dbReference>
<dbReference type="EMBL" id="JABBGK010000013">
    <property type="protein sequence ID" value="NML77069.1"/>
    <property type="molecule type" value="Genomic_DNA"/>
</dbReference>
<dbReference type="RefSeq" id="WP_169595640.1">
    <property type="nucleotide sequence ID" value="NZ_JABBGK010000013.1"/>
</dbReference>
<evidence type="ECO:0000259" key="6">
    <source>
        <dbReference type="PROSITE" id="PS51296"/>
    </source>
</evidence>
<evidence type="ECO:0000256" key="1">
    <source>
        <dbReference type="ARBA" id="ARBA00022714"/>
    </source>
</evidence>
<evidence type="ECO:0000313" key="8">
    <source>
        <dbReference type="Proteomes" id="UP000541470"/>
    </source>
</evidence>
<evidence type="ECO:0000313" key="7">
    <source>
        <dbReference type="EMBL" id="NML77069.1"/>
    </source>
</evidence>
<keyword evidence="4" id="KW-0408">Iron</keyword>
<dbReference type="InterPro" id="IPR036922">
    <property type="entry name" value="Rieske_2Fe-2S_sf"/>
</dbReference>
<comment type="caution">
    <text evidence="7">The sequence shown here is derived from an EMBL/GenBank/DDBJ whole genome shotgun (WGS) entry which is preliminary data.</text>
</comment>
<name>A0A7Y0FYX2_9HYPH</name>
<dbReference type="Proteomes" id="UP000541470">
    <property type="component" value="Unassembled WGS sequence"/>
</dbReference>
<keyword evidence="1" id="KW-0001">2Fe-2S</keyword>
<dbReference type="AlphaFoldDB" id="A0A7Y0FYX2"/>
<keyword evidence="8" id="KW-1185">Reference proteome</keyword>